<proteinExistence type="predicted"/>
<accession>A0ABY0CPE8</accession>
<sequence>MDAAAERADGARLSLSEGRCIWITDFKTFAQAREAVETWVEFYITERPHQALGYKSPAEYGAHFGELVDGFMGGTTKRQFAPQLVEKAP</sequence>
<evidence type="ECO:0000259" key="1">
    <source>
        <dbReference type="Pfam" id="PF13683"/>
    </source>
</evidence>
<feature type="domain" description="Integrase catalytic" evidence="1">
    <location>
        <begin position="20"/>
        <end position="57"/>
    </location>
</feature>
<protein>
    <recommendedName>
        <fullName evidence="1">Integrase catalytic domain-containing protein</fullName>
    </recommendedName>
</protein>
<dbReference type="InterPro" id="IPR001584">
    <property type="entry name" value="Integrase_cat-core"/>
</dbReference>
<reference evidence="2 3" key="1">
    <citation type="submission" date="2019-01" db="EMBL/GenBank/DDBJ databases">
        <title>Lujinxingia litoralis gen. nov., sp. nov. and Lujinxingia sediminis gen. nov., sp. nov., new members in the order Bradymonadales, isolated from coastal sediment.</title>
        <authorList>
            <person name="Li C.-M."/>
        </authorList>
    </citation>
    <scope>NUCLEOTIDE SEQUENCE [LARGE SCALE GENOMIC DNA]</scope>
    <source>
        <strain evidence="2 3">SEH01</strain>
    </source>
</reference>
<dbReference type="RefSeq" id="WP_127781138.1">
    <property type="nucleotide sequence ID" value="NZ_SADD01000014.1"/>
</dbReference>
<dbReference type="Proteomes" id="UP000282926">
    <property type="component" value="Unassembled WGS sequence"/>
</dbReference>
<keyword evidence="3" id="KW-1185">Reference proteome</keyword>
<evidence type="ECO:0000313" key="2">
    <source>
        <dbReference type="EMBL" id="RVU42206.1"/>
    </source>
</evidence>
<dbReference type="Pfam" id="PF13683">
    <property type="entry name" value="rve_3"/>
    <property type="match status" value="1"/>
</dbReference>
<dbReference type="InterPro" id="IPR012337">
    <property type="entry name" value="RNaseH-like_sf"/>
</dbReference>
<dbReference type="SUPFAM" id="SSF53098">
    <property type="entry name" value="Ribonuclease H-like"/>
    <property type="match status" value="1"/>
</dbReference>
<comment type="caution">
    <text evidence="2">The sequence shown here is derived from an EMBL/GenBank/DDBJ whole genome shotgun (WGS) entry which is preliminary data.</text>
</comment>
<name>A0ABY0CPE8_9DELT</name>
<evidence type="ECO:0000313" key="3">
    <source>
        <dbReference type="Proteomes" id="UP000282926"/>
    </source>
</evidence>
<dbReference type="EMBL" id="SADD01000014">
    <property type="protein sequence ID" value="RVU42206.1"/>
    <property type="molecule type" value="Genomic_DNA"/>
</dbReference>
<organism evidence="2 3">
    <name type="scientific">Lujinxingia sediminis</name>
    <dbReference type="NCBI Taxonomy" id="2480984"/>
    <lineage>
        <taxon>Bacteria</taxon>
        <taxon>Deltaproteobacteria</taxon>
        <taxon>Bradymonadales</taxon>
        <taxon>Lujinxingiaceae</taxon>
        <taxon>Lujinxingia</taxon>
    </lineage>
</organism>
<gene>
    <name evidence="2" type="ORF">EA187_17445</name>
</gene>